<dbReference type="PIRSF" id="PIRSF001439">
    <property type="entry name" value="CryM"/>
    <property type="match status" value="1"/>
</dbReference>
<organism evidence="1 2">
    <name type="scientific">Nocardia aurantiaca</name>
    <dbReference type="NCBI Taxonomy" id="2675850"/>
    <lineage>
        <taxon>Bacteria</taxon>
        <taxon>Bacillati</taxon>
        <taxon>Actinomycetota</taxon>
        <taxon>Actinomycetes</taxon>
        <taxon>Mycobacteriales</taxon>
        <taxon>Nocardiaceae</taxon>
        <taxon>Nocardia</taxon>
    </lineage>
</organism>
<protein>
    <submittedName>
        <fullName evidence="1">2,3-diaminopropionate biosynthesis protein SbnB</fullName>
    </submittedName>
</protein>
<dbReference type="Pfam" id="PF02423">
    <property type="entry name" value="OCD_Mu_crystall"/>
    <property type="match status" value="1"/>
</dbReference>
<dbReference type="PANTHER" id="PTHR13812:SF19">
    <property type="entry name" value="KETIMINE REDUCTASE MU-CRYSTALLIN"/>
    <property type="match status" value="1"/>
</dbReference>
<evidence type="ECO:0000313" key="2">
    <source>
        <dbReference type="Proteomes" id="UP000432464"/>
    </source>
</evidence>
<sequence length="330" mass="35191">MLILSSQHVNQILAGHEKDVLEVVSNAYLSHARGHTAVPHSSFLRFPHNPDDRIISLAAYLGDEQPVAGTKWIASYPANVSAGLPRASAVMILNSTRTGQPVAVLEASRISAWRTAASAALGAKVLLGEQPPCRVSLIGAGLINAEILRFLRHTVPGLREVTVHDVDPQRAADFAEQTLLDHPDLAIHTTTTLTEALTDQPLVSFATTAATPYTDLDATASDAVILHVSLRDLTTETILSAHNVVDDADHVCRAQTSVHLAEQSSGHRGFIAADIGTLLAHKTEPPTDRRKIFSPFGLGVLDIAVARYVLDRARENGVGHAIDGFLPAAG</sequence>
<dbReference type="InterPro" id="IPR003462">
    <property type="entry name" value="ODC_Mu_crystall"/>
</dbReference>
<dbReference type="InterPro" id="IPR036291">
    <property type="entry name" value="NAD(P)-bd_dom_sf"/>
</dbReference>
<gene>
    <name evidence="1" type="primary">sbnB</name>
    <name evidence="1" type="ORF">GLP40_23195</name>
</gene>
<dbReference type="InterPro" id="IPR023401">
    <property type="entry name" value="ODC_N"/>
</dbReference>
<keyword evidence="2" id="KW-1185">Reference proteome</keyword>
<dbReference type="GO" id="GO:0019290">
    <property type="term" value="P:siderophore biosynthetic process"/>
    <property type="evidence" value="ECO:0007669"/>
    <property type="project" value="InterPro"/>
</dbReference>
<dbReference type="InterPro" id="IPR023866">
    <property type="entry name" value="SbnB"/>
</dbReference>
<dbReference type="AlphaFoldDB" id="A0A6I3L4S2"/>
<dbReference type="NCBIfam" id="TIGR03944">
    <property type="entry name" value="dehyd_SbnB_fam"/>
    <property type="match status" value="1"/>
</dbReference>
<dbReference type="SUPFAM" id="SSF51735">
    <property type="entry name" value="NAD(P)-binding Rossmann-fold domains"/>
    <property type="match status" value="1"/>
</dbReference>
<dbReference type="Proteomes" id="UP000432464">
    <property type="component" value="Unassembled WGS sequence"/>
</dbReference>
<accession>A0A6I3L4S2</accession>
<reference evidence="1 2" key="1">
    <citation type="submission" date="2019-11" db="EMBL/GenBank/DDBJ databases">
        <title>Nocardia sp. nov. CT2-14 isolated from soil.</title>
        <authorList>
            <person name="Kanchanasin P."/>
            <person name="Tanasupawat S."/>
            <person name="Yuki M."/>
            <person name="Kudo T."/>
        </authorList>
    </citation>
    <scope>NUCLEOTIDE SEQUENCE [LARGE SCALE GENOMIC DNA]</scope>
    <source>
        <strain evidence="1 2">CT2-14</strain>
    </source>
</reference>
<comment type="caution">
    <text evidence="1">The sequence shown here is derived from an EMBL/GenBank/DDBJ whole genome shotgun (WGS) entry which is preliminary data.</text>
</comment>
<dbReference type="Gene3D" id="3.40.50.720">
    <property type="entry name" value="NAD(P)-binding Rossmann-like Domain"/>
    <property type="match status" value="1"/>
</dbReference>
<dbReference type="Gene3D" id="3.30.1780.10">
    <property type="entry name" value="ornithine cyclodeaminase, domain 1"/>
    <property type="match status" value="1"/>
</dbReference>
<dbReference type="GO" id="GO:0016639">
    <property type="term" value="F:oxidoreductase activity, acting on the CH-NH2 group of donors, NAD or NADP as acceptor"/>
    <property type="evidence" value="ECO:0007669"/>
    <property type="project" value="InterPro"/>
</dbReference>
<dbReference type="EMBL" id="WMBB01000011">
    <property type="protein sequence ID" value="MTE15664.1"/>
    <property type="molecule type" value="Genomic_DNA"/>
</dbReference>
<name>A0A6I3L4S2_9NOCA</name>
<evidence type="ECO:0000313" key="1">
    <source>
        <dbReference type="EMBL" id="MTE15664.1"/>
    </source>
</evidence>
<dbReference type="RefSeq" id="WP_154790114.1">
    <property type="nucleotide sequence ID" value="NZ_WMBB01000011.1"/>
</dbReference>
<proteinExistence type="predicted"/>
<dbReference type="PANTHER" id="PTHR13812">
    <property type="entry name" value="KETIMINE REDUCTASE MU-CRYSTALLIN"/>
    <property type="match status" value="1"/>
</dbReference>
<dbReference type="GO" id="GO:0005737">
    <property type="term" value="C:cytoplasm"/>
    <property type="evidence" value="ECO:0007669"/>
    <property type="project" value="TreeGrafter"/>
</dbReference>